<dbReference type="RefSeq" id="WP_213498283.1">
    <property type="nucleotide sequence ID" value="NZ_CP074694.1"/>
</dbReference>
<name>A0A8E6EU84_9BACT</name>
<feature type="signal peptide" evidence="1">
    <location>
        <begin position="1"/>
        <end position="19"/>
    </location>
</feature>
<keyword evidence="1" id="KW-0732">Signal</keyword>
<keyword evidence="3" id="KW-1185">Reference proteome</keyword>
<proteinExistence type="predicted"/>
<evidence type="ECO:0000313" key="2">
    <source>
        <dbReference type="EMBL" id="QVL33394.1"/>
    </source>
</evidence>
<evidence type="ECO:0000313" key="3">
    <source>
        <dbReference type="Proteomes" id="UP000676194"/>
    </source>
</evidence>
<protein>
    <submittedName>
        <fullName evidence="2">Uncharacterized protein</fullName>
    </submittedName>
</protein>
<gene>
    <name evidence="2" type="ORF">KIH39_05635</name>
</gene>
<evidence type="ECO:0000256" key="1">
    <source>
        <dbReference type="SAM" id="SignalP"/>
    </source>
</evidence>
<reference evidence="2" key="1">
    <citation type="submission" date="2021-05" db="EMBL/GenBank/DDBJ databases">
        <title>Complete genome sequence of the cellulolytic planctomycete Telmatocola sphagniphila SP2T and characterization of the first cellulase from planctomycetes.</title>
        <authorList>
            <person name="Rakitin A.L."/>
            <person name="Beletsky A.V."/>
            <person name="Naumoff D.G."/>
            <person name="Kulichevskaya I.S."/>
            <person name="Mardanov A.V."/>
            <person name="Ravin N.V."/>
            <person name="Dedysh S.N."/>
        </authorList>
    </citation>
    <scope>NUCLEOTIDE SEQUENCE</scope>
    <source>
        <strain evidence="2">SP2T</strain>
    </source>
</reference>
<dbReference type="KEGG" id="tsph:KIH39_05635"/>
<organism evidence="2 3">
    <name type="scientific">Telmatocola sphagniphila</name>
    <dbReference type="NCBI Taxonomy" id="1123043"/>
    <lineage>
        <taxon>Bacteria</taxon>
        <taxon>Pseudomonadati</taxon>
        <taxon>Planctomycetota</taxon>
        <taxon>Planctomycetia</taxon>
        <taxon>Gemmatales</taxon>
        <taxon>Gemmataceae</taxon>
    </lineage>
</organism>
<dbReference type="AlphaFoldDB" id="A0A8E6EU84"/>
<dbReference type="EMBL" id="CP074694">
    <property type="protein sequence ID" value="QVL33394.1"/>
    <property type="molecule type" value="Genomic_DNA"/>
</dbReference>
<accession>A0A8E6EU84</accession>
<dbReference type="Proteomes" id="UP000676194">
    <property type="component" value="Chromosome"/>
</dbReference>
<sequence length="154" mass="17721">MRSVATIIMLVLASLPLAAQEKKEKEIVQTRFGVLPNVELYPQSEPKELLNSVVKALQQGRVEYLLAHLTDPSFIESRMRNSNASFSELVEVAKAKLKEDPDLYRSIRIIAREGELAEQGDVAMFSQKDFKDRKIFVVKIGQRWFIRNERTEKK</sequence>
<feature type="chain" id="PRO_5034996083" evidence="1">
    <location>
        <begin position="20"/>
        <end position="154"/>
    </location>
</feature>